<feature type="compositionally biased region" description="Low complexity" evidence="3">
    <location>
        <begin position="40"/>
        <end position="60"/>
    </location>
</feature>
<protein>
    <recommendedName>
        <fullName evidence="6">Pentacotripeptide-repeat region of PRORP domain-containing protein</fullName>
    </recommendedName>
</protein>
<proteinExistence type="predicted"/>
<dbReference type="Gene3D" id="1.25.40.10">
    <property type="entry name" value="Tetratricopeptide repeat domain"/>
    <property type="match status" value="2"/>
</dbReference>
<reference evidence="4 5" key="1">
    <citation type="submission" date="2016-07" db="EMBL/GenBank/DDBJ databases">
        <title>Pervasive Adenine N6-methylation of Active Genes in Fungi.</title>
        <authorList>
            <consortium name="DOE Joint Genome Institute"/>
            <person name="Mondo S.J."/>
            <person name="Dannebaum R.O."/>
            <person name="Kuo R.C."/>
            <person name="Labutti K."/>
            <person name="Haridas S."/>
            <person name="Kuo A."/>
            <person name="Salamov A."/>
            <person name="Ahrendt S.R."/>
            <person name="Lipzen A."/>
            <person name="Sullivan W."/>
            <person name="Andreopoulos W.B."/>
            <person name="Clum A."/>
            <person name="Lindquist E."/>
            <person name="Daum C."/>
            <person name="Ramamoorthy G.K."/>
            <person name="Gryganskyi A."/>
            <person name="Culley D."/>
            <person name="Magnuson J.K."/>
            <person name="James T.Y."/>
            <person name="O'Malley M.A."/>
            <person name="Stajich J.E."/>
            <person name="Spatafora J.W."/>
            <person name="Visel A."/>
            <person name="Grigoriev I.V."/>
        </authorList>
    </citation>
    <scope>NUCLEOTIDE SEQUENCE [LARGE SCALE GENOMIC DNA]</scope>
    <source>
        <strain evidence="4 5">PL171</strain>
    </source>
</reference>
<dbReference type="InterPro" id="IPR011990">
    <property type="entry name" value="TPR-like_helical_dom_sf"/>
</dbReference>
<evidence type="ECO:0008006" key="6">
    <source>
        <dbReference type="Google" id="ProtNLM"/>
    </source>
</evidence>
<accession>A0A1Y2HKU7</accession>
<dbReference type="Proteomes" id="UP000193411">
    <property type="component" value="Unassembled WGS sequence"/>
</dbReference>
<feature type="region of interest" description="Disordered" evidence="3">
    <location>
        <begin position="272"/>
        <end position="359"/>
    </location>
</feature>
<comment type="caution">
    <text evidence="4">The sequence shown here is derived from an EMBL/GenBank/DDBJ whole genome shotgun (WGS) entry which is preliminary data.</text>
</comment>
<sequence>MSFASRPQVAKLWHAVASATRSGGPPTTPAAIFSGVSHTSPATGSANGTGSGSSASGWARDGSAARSAAEHSALSLARFKAQFNAAAAAGKLGTTAAASSPTSAAHAWSPSPASSAAQPLLPSSPVWASSSQDLVVISQSSVAATIGKRGLDASSSAVSSATASTPGAGNIAVLRLLDRELSHLTIDDPVAAIVRRLRQVLVDDPSADRRTVILGVLQDATESLSEDPVAVAKLHLVAQRVLARLGDLEALREWKRWAALAPDSPNRLALMAPTPSTPMPHPSSGLDLGAAPEFMTSGQGYDVSPSPSPVPSSAGSSTGSVVDYQQQLPFGQQQPQQLSDHHRHHHHHHHHNASNPSRKPFLEQMSNELLNLSRGRHLTPAMQVFADLTSKSLTPLGDATHAYLELLATNSAPSPSPSSSSSTDLSAADSAFHTLRSIEAASASSAPKLARHEYFLYNSYLSACCTAGHSDRALQLYSEMKHQLGQLPDLRTLTRLFTLLAKRTTDPRALTAMVSMLTDLRTQGTAPYPLLFNLALGQAVAQHQIHVARALFDQMCAQQVVPTAVTFSTLIKGELAAGNPAMAMHRFHAMCAHPHAQPGAPRALRAQFANSVGPFNALIQHHVSVAGDATMAEHVFGVLERQFVPLVVPTGFTLHLLAAGCMLDLDSSRAVRTAVDRIRAVGGKYKIRANASHFLPVLEALAARGEWTLAREVVVESAMREMRVEPRGEAIEALVAQVYAKTGGRGGVSTRR</sequence>
<dbReference type="PROSITE" id="PS51375">
    <property type="entry name" value="PPR"/>
    <property type="match status" value="1"/>
</dbReference>
<dbReference type="PANTHER" id="PTHR47936">
    <property type="entry name" value="PPR_LONG DOMAIN-CONTAINING PROTEIN"/>
    <property type="match status" value="1"/>
</dbReference>
<evidence type="ECO:0000313" key="4">
    <source>
        <dbReference type="EMBL" id="ORZ35186.1"/>
    </source>
</evidence>
<dbReference type="InterPro" id="IPR002885">
    <property type="entry name" value="PPR_rpt"/>
</dbReference>
<dbReference type="AlphaFoldDB" id="A0A1Y2HKU7"/>
<dbReference type="PANTHER" id="PTHR47936:SF1">
    <property type="entry name" value="PENTATRICOPEPTIDE REPEAT-CONTAINING PROTEIN GUN1, CHLOROPLASTIC"/>
    <property type="match status" value="1"/>
</dbReference>
<dbReference type="EMBL" id="MCFL01000023">
    <property type="protein sequence ID" value="ORZ35186.1"/>
    <property type="molecule type" value="Genomic_DNA"/>
</dbReference>
<dbReference type="STRING" id="765915.A0A1Y2HKU7"/>
<evidence type="ECO:0000256" key="3">
    <source>
        <dbReference type="SAM" id="MobiDB-lite"/>
    </source>
</evidence>
<evidence type="ECO:0000256" key="2">
    <source>
        <dbReference type="PROSITE-ProRule" id="PRU00708"/>
    </source>
</evidence>
<keyword evidence="1" id="KW-0677">Repeat</keyword>
<feature type="region of interest" description="Disordered" evidence="3">
    <location>
        <begin position="18"/>
        <end position="60"/>
    </location>
</feature>
<feature type="compositionally biased region" description="Low complexity" evidence="3">
    <location>
        <begin position="311"/>
        <end position="338"/>
    </location>
</feature>
<name>A0A1Y2HKU7_9FUNG</name>
<dbReference type="Pfam" id="PF01535">
    <property type="entry name" value="PPR"/>
    <property type="match status" value="1"/>
</dbReference>
<evidence type="ECO:0000313" key="5">
    <source>
        <dbReference type="Proteomes" id="UP000193411"/>
    </source>
</evidence>
<evidence type="ECO:0000256" key="1">
    <source>
        <dbReference type="ARBA" id="ARBA00022737"/>
    </source>
</evidence>
<dbReference type="NCBIfam" id="TIGR00756">
    <property type="entry name" value="PPR"/>
    <property type="match status" value="1"/>
</dbReference>
<dbReference type="OrthoDB" id="411857at2759"/>
<keyword evidence="5" id="KW-1185">Reference proteome</keyword>
<feature type="compositionally biased region" description="Basic residues" evidence="3">
    <location>
        <begin position="341"/>
        <end position="352"/>
    </location>
</feature>
<gene>
    <name evidence="4" type="ORF">BCR44DRAFT_34371</name>
</gene>
<organism evidence="4 5">
    <name type="scientific">Catenaria anguillulae PL171</name>
    <dbReference type="NCBI Taxonomy" id="765915"/>
    <lineage>
        <taxon>Eukaryota</taxon>
        <taxon>Fungi</taxon>
        <taxon>Fungi incertae sedis</taxon>
        <taxon>Blastocladiomycota</taxon>
        <taxon>Blastocladiomycetes</taxon>
        <taxon>Blastocladiales</taxon>
        <taxon>Catenariaceae</taxon>
        <taxon>Catenaria</taxon>
    </lineage>
</organism>
<feature type="repeat" description="PPR" evidence="2">
    <location>
        <begin position="453"/>
        <end position="483"/>
    </location>
</feature>